<feature type="transmembrane region" description="Helical" evidence="9">
    <location>
        <begin position="202"/>
        <end position="222"/>
    </location>
</feature>
<dbReference type="InterPro" id="IPR011527">
    <property type="entry name" value="ABC1_TM_dom"/>
</dbReference>
<feature type="compositionally biased region" description="Basic and acidic residues" evidence="8">
    <location>
        <begin position="19"/>
        <end position="33"/>
    </location>
</feature>
<dbReference type="SUPFAM" id="SSF90123">
    <property type="entry name" value="ABC transporter transmembrane region"/>
    <property type="match status" value="2"/>
</dbReference>
<keyword evidence="7 9" id="KW-0472">Membrane</keyword>
<dbReference type="Gene3D" id="1.20.1560.10">
    <property type="entry name" value="ABC transporter type 1, transmembrane domain"/>
    <property type="match status" value="1"/>
</dbReference>
<gene>
    <name evidence="12" type="ORF">CDEB00056_LOCUS20963</name>
</gene>
<dbReference type="InterPro" id="IPR039421">
    <property type="entry name" value="Type_1_exporter"/>
</dbReference>
<dbReference type="InterPro" id="IPR017871">
    <property type="entry name" value="ABC_transporter-like_CS"/>
</dbReference>
<feature type="transmembrane region" description="Helical" evidence="9">
    <location>
        <begin position="96"/>
        <end position="124"/>
    </location>
</feature>
<feature type="transmembrane region" description="Helical" evidence="9">
    <location>
        <begin position="178"/>
        <end position="196"/>
    </location>
</feature>
<evidence type="ECO:0000256" key="2">
    <source>
        <dbReference type="ARBA" id="ARBA00007577"/>
    </source>
</evidence>
<dbReference type="InterPro" id="IPR003439">
    <property type="entry name" value="ABC_transporter-like_ATP-bd"/>
</dbReference>
<dbReference type="SMART" id="SM00382">
    <property type="entry name" value="AAA"/>
    <property type="match status" value="1"/>
</dbReference>
<evidence type="ECO:0000256" key="8">
    <source>
        <dbReference type="SAM" id="MobiDB-lite"/>
    </source>
</evidence>
<comment type="similarity">
    <text evidence="2">Belongs to the ABC transporter superfamily. ABCB family. Multidrug resistance exporter (TC 3.A.1.201) subfamily.</text>
</comment>
<feature type="transmembrane region" description="Helical" evidence="9">
    <location>
        <begin position="53"/>
        <end position="76"/>
    </location>
</feature>
<feature type="domain" description="ABC transmembrane type-1" evidence="11">
    <location>
        <begin position="55"/>
        <end position="364"/>
    </location>
</feature>
<dbReference type="GO" id="GO:0015421">
    <property type="term" value="F:ABC-type oligopeptide transporter activity"/>
    <property type="evidence" value="ECO:0007669"/>
    <property type="project" value="TreeGrafter"/>
</dbReference>
<dbReference type="SUPFAM" id="SSF52540">
    <property type="entry name" value="P-loop containing nucleoside triphosphate hydrolases"/>
    <property type="match status" value="1"/>
</dbReference>
<accession>A0A7S3QFU2</accession>
<keyword evidence="4" id="KW-0547">Nucleotide-binding</keyword>
<dbReference type="EMBL" id="HBIO01027304">
    <property type="protein sequence ID" value="CAE0476110.1"/>
    <property type="molecule type" value="Transcribed_RNA"/>
</dbReference>
<keyword evidence="5" id="KW-0067">ATP-binding</keyword>
<keyword evidence="6 9" id="KW-1133">Transmembrane helix</keyword>
<keyword evidence="3 9" id="KW-0812">Transmembrane</keyword>
<dbReference type="InterPro" id="IPR027417">
    <property type="entry name" value="P-loop_NTPase"/>
</dbReference>
<dbReference type="PANTHER" id="PTHR43394">
    <property type="entry name" value="ATP-DEPENDENT PERMEASE MDL1, MITOCHONDRIAL"/>
    <property type="match status" value="1"/>
</dbReference>
<evidence type="ECO:0000259" key="10">
    <source>
        <dbReference type="PROSITE" id="PS50893"/>
    </source>
</evidence>
<dbReference type="Gene3D" id="3.40.50.300">
    <property type="entry name" value="P-loop containing nucleotide triphosphate hydrolases"/>
    <property type="match status" value="1"/>
</dbReference>
<dbReference type="Pfam" id="PF00005">
    <property type="entry name" value="ABC_tran"/>
    <property type="match status" value="1"/>
</dbReference>
<dbReference type="GO" id="GO:0090374">
    <property type="term" value="P:oligopeptide export from mitochondrion"/>
    <property type="evidence" value="ECO:0007669"/>
    <property type="project" value="TreeGrafter"/>
</dbReference>
<sequence>MSSSSKDNGGSPDIENPGAEDKASDNAASEKKTNVAPPSLRRLFQTVKAEQPMLFVGLVLLFAAESTGQVIPLIVAKAYDAIIDFTLDNDEKMADINYYMLISILIFIAGIFAGFLRGSIFGVVAERMVARLRNDLYGSILKQDIAFFDENKSGELVSRLGSDTTLLQGVVGMSLPEALINIVKAIVSIVLIFIISPELAGVSIGTIFVIVIISLPLGKMLAKYSKEYQDALGEAQTFSTEAIGSMRTVQSFAAESKEKNRYSGHIGDPDMYPWWWPKNKVDVDGFVKKSTYSIGFRRSIVNSGFFSIIFGGGFGFLYVCLWYGFYLVQRGDMTLGELTAFQSYVFNIGLGLGTASTHIAKIIEGLGASGRVFYLLDAIPSIPSPPKEGEKGKVLLKPKSMEGRINFEKVKFAYPSRPDIDVLDDYTLEIPPDSTTALVGSSGSGKSTVVALLQRFYDINGGTLTIDDVDIKDLDVKWLRQHIGYVQQEPQLFGVSVRENLLYGVPDNEIVSQETIEQACRDANCHDFISSWPEGYGTLVGERGVKLSGGQKQRISIARALITNCRILLLDEATSALDAESEHLVQEAIDKAVVGRTVIIVAHRLSTIQRANQIVVMSNHKIVDVGTHEYLLQNCVKYEDLIKRQNMVASSSSSNALKELDMK</sequence>
<feature type="transmembrane region" description="Helical" evidence="9">
    <location>
        <begin position="305"/>
        <end position="325"/>
    </location>
</feature>
<dbReference type="FunFam" id="3.40.50.300:FF:000251">
    <property type="entry name" value="ABC transporter B family member 19"/>
    <property type="match status" value="1"/>
</dbReference>
<name>A0A7S3QFU2_9STRA</name>
<evidence type="ECO:0000256" key="3">
    <source>
        <dbReference type="ARBA" id="ARBA00022692"/>
    </source>
</evidence>
<evidence type="ECO:0000256" key="7">
    <source>
        <dbReference type="ARBA" id="ARBA00023136"/>
    </source>
</evidence>
<reference evidence="12" key="1">
    <citation type="submission" date="2021-01" db="EMBL/GenBank/DDBJ databases">
        <authorList>
            <person name="Corre E."/>
            <person name="Pelletier E."/>
            <person name="Niang G."/>
            <person name="Scheremetjew M."/>
            <person name="Finn R."/>
            <person name="Kale V."/>
            <person name="Holt S."/>
            <person name="Cochrane G."/>
            <person name="Meng A."/>
            <person name="Brown T."/>
            <person name="Cohen L."/>
        </authorList>
    </citation>
    <scope>NUCLEOTIDE SEQUENCE</scope>
    <source>
        <strain evidence="12">MM31A-1</strain>
    </source>
</reference>
<evidence type="ECO:0000256" key="5">
    <source>
        <dbReference type="ARBA" id="ARBA00022840"/>
    </source>
</evidence>
<organism evidence="12">
    <name type="scientific">Chaetoceros debilis</name>
    <dbReference type="NCBI Taxonomy" id="122233"/>
    <lineage>
        <taxon>Eukaryota</taxon>
        <taxon>Sar</taxon>
        <taxon>Stramenopiles</taxon>
        <taxon>Ochrophyta</taxon>
        <taxon>Bacillariophyta</taxon>
        <taxon>Coscinodiscophyceae</taxon>
        <taxon>Chaetocerotophycidae</taxon>
        <taxon>Chaetocerotales</taxon>
        <taxon>Chaetocerotaceae</taxon>
        <taxon>Chaetoceros</taxon>
    </lineage>
</organism>
<feature type="region of interest" description="Disordered" evidence="8">
    <location>
        <begin position="1"/>
        <end position="33"/>
    </location>
</feature>
<dbReference type="CDD" id="cd03249">
    <property type="entry name" value="ABC_MTABC3_MDL1_MDL2"/>
    <property type="match status" value="1"/>
</dbReference>
<protein>
    <recommendedName>
        <fullName evidence="13">Bile salt export pump</fullName>
    </recommendedName>
</protein>
<evidence type="ECO:0000256" key="4">
    <source>
        <dbReference type="ARBA" id="ARBA00022741"/>
    </source>
</evidence>
<evidence type="ECO:0000256" key="6">
    <source>
        <dbReference type="ARBA" id="ARBA00022989"/>
    </source>
</evidence>
<comment type="subcellular location">
    <subcellularLocation>
        <location evidence="1">Membrane</location>
        <topology evidence="1">Multi-pass membrane protein</topology>
    </subcellularLocation>
</comment>
<dbReference type="GO" id="GO:0016887">
    <property type="term" value="F:ATP hydrolysis activity"/>
    <property type="evidence" value="ECO:0007669"/>
    <property type="project" value="InterPro"/>
</dbReference>
<dbReference type="GO" id="GO:0005524">
    <property type="term" value="F:ATP binding"/>
    <property type="evidence" value="ECO:0007669"/>
    <property type="project" value="UniProtKB-KW"/>
</dbReference>
<evidence type="ECO:0000256" key="1">
    <source>
        <dbReference type="ARBA" id="ARBA00004141"/>
    </source>
</evidence>
<dbReference type="GO" id="GO:0005743">
    <property type="term" value="C:mitochondrial inner membrane"/>
    <property type="evidence" value="ECO:0007669"/>
    <property type="project" value="TreeGrafter"/>
</dbReference>
<dbReference type="InterPro" id="IPR036640">
    <property type="entry name" value="ABC1_TM_sf"/>
</dbReference>
<dbReference type="PROSITE" id="PS00211">
    <property type="entry name" value="ABC_TRANSPORTER_1"/>
    <property type="match status" value="1"/>
</dbReference>
<dbReference type="AlphaFoldDB" id="A0A7S3QFU2"/>
<evidence type="ECO:0000256" key="9">
    <source>
        <dbReference type="SAM" id="Phobius"/>
    </source>
</evidence>
<evidence type="ECO:0008006" key="13">
    <source>
        <dbReference type="Google" id="ProtNLM"/>
    </source>
</evidence>
<evidence type="ECO:0000259" key="11">
    <source>
        <dbReference type="PROSITE" id="PS50929"/>
    </source>
</evidence>
<dbReference type="PROSITE" id="PS50929">
    <property type="entry name" value="ABC_TM1F"/>
    <property type="match status" value="1"/>
</dbReference>
<dbReference type="InterPro" id="IPR003593">
    <property type="entry name" value="AAA+_ATPase"/>
</dbReference>
<dbReference type="PANTHER" id="PTHR43394:SF1">
    <property type="entry name" value="ATP-BINDING CASSETTE SUB-FAMILY B MEMBER 10, MITOCHONDRIAL"/>
    <property type="match status" value="1"/>
</dbReference>
<proteinExistence type="inferred from homology"/>
<dbReference type="Pfam" id="PF00664">
    <property type="entry name" value="ABC_membrane"/>
    <property type="match status" value="2"/>
</dbReference>
<feature type="domain" description="ABC transporter" evidence="10">
    <location>
        <begin position="405"/>
        <end position="644"/>
    </location>
</feature>
<dbReference type="PROSITE" id="PS50893">
    <property type="entry name" value="ABC_TRANSPORTER_2"/>
    <property type="match status" value="1"/>
</dbReference>
<evidence type="ECO:0000313" key="12">
    <source>
        <dbReference type="EMBL" id="CAE0476110.1"/>
    </source>
</evidence>